<dbReference type="GO" id="GO:0016491">
    <property type="term" value="F:oxidoreductase activity"/>
    <property type="evidence" value="ECO:0007669"/>
    <property type="project" value="UniProtKB-KW"/>
</dbReference>
<keyword evidence="9" id="KW-1185">Reference proteome</keyword>
<evidence type="ECO:0000256" key="6">
    <source>
        <dbReference type="RuleBase" id="RU361277"/>
    </source>
</evidence>
<dbReference type="SUPFAM" id="SSF50129">
    <property type="entry name" value="GroES-like"/>
    <property type="match status" value="1"/>
</dbReference>
<dbReference type="InterPro" id="IPR013149">
    <property type="entry name" value="ADH-like_C"/>
</dbReference>
<dbReference type="Pfam" id="PF00107">
    <property type="entry name" value="ADH_zinc_N"/>
    <property type="match status" value="1"/>
</dbReference>
<evidence type="ECO:0000256" key="4">
    <source>
        <dbReference type="ARBA" id="ARBA00022833"/>
    </source>
</evidence>
<keyword evidence="5" id="KW-0560">Oxidoreductase</keyword>
<dbReference type="SUPFAM" id="SSF51735">
    <property type="entry name" value="NAD(P)-binding Rossmann-fold domains"/>
    <property type="match status" value="1"/>
</dbReference>
<comment type="caution">
    <text evidence="8">The sequence shown here is derived from an EMBL/GenBank/DDBJ whole genome shotgun (WGS) entry which is preliminary data.</text>
</comment>
<dbReference type="InterPro" id="IPR013154">
    <property type="entry name" value="ADH-like_N"/>
</dbReference>
<protein>
    <submittedName>
        <fullName evidence="8">Alcohol dehydrogenase</fullName>
    </submittedName>
</protein>
<dbReference type="PANTHER" id="PTHR43350">
    <property type="entry name" value="NAD-DEPENDENT ALCOHOL DEHYDROGENASE"/>
    <property type="match status" value="1"/>
</dbReference>
<name>A0A1S1R444_9ACTN</name>
<dbReference type="OrthoDB" id="334894at2"/>
<accession>A0A1S1R444</accession>
<evidence type="ECO:0000313" key="8">
    <source>
        <dbReference type="EMBL" id="OHV40265.1"/>
    </source>
</evidence>
<dbReference type="InterPro" id="IPR036291">
    <property type="entry name" value="NAD(P)-bd_dom_sf"/>
</dbReference>
<dbReference type="GO" id="GO:0008270">
    <property type="term" value="F:zinc ion binding"/>
    <property type="evidence" value="ECO:0007669"/>
    <property type="project" value="InterPro"/>
</dbReference>
<dbReference type="CDD" id="cd08278">
    <property type="entry name" value="benzyl_alcohol_DH"/>
    <property type="match status" value="1"/>
</dbReference>
<dbReference type="RefSeq" id="WP_071083388.1">
    <property type="nucleotide sequence ID" value="NZ_MBLM01000080.1"/>
</dbReference>
<proteinExistence type="inferred from homology"/>
<dbReference type="Gene3D" id="3.40.50.720">
    <property type="entry name" value="NAD(P)-binding Rossmann-like Domain"/>
    <property type="match status" value="1"/>
</dbReference>
<comment type="similarity">
    <text evidence="2 6">Belongs to the zinc-containing alcohol dehydrogenase family.</text>
</comment>
<dbReference type="FunFam" id="3.40.50.720:FF:000003">
    <property type="entry name" value="S-(hydroxymethyl)glutathione dehydrogenase"/>
    <property type="match status" value="1"/>
</dbReference>
<dbReference type="InterPro" id="IPR020843">
    <property type="entry name" value="ER"/>
</dbReference>
<evidence type="ECO:0000259" key="7">
    <source>
        <dbReference type="SMART" id="SM00829"/>
    </source>
</evidence>
<feature type="domain" description="Enoyl reductase (ER)" evidence="7">
    <location>
        <begin position="9"/>
        <end position="357"/>
    </location>
</feature>
<evidence type="ECO:0000256" key="3">
    <source>
        <dbReference type="ARBA" id="ARBA00022723"/>
    </source>
</evidence>
<dbReference type="PROSITE" id="PS00059">
    <property type="entry name" value="ADH_ZINC"/>
    <property type="match status" value="1"/>
</dbReference>
<evidence type="ECO:0000313" key="9">
    <source>
        <dbReference type="Proteomes" id="UP000179627"/>
    </source>
</evidence>
<dbReference type="AlphaFoldDB" id="A0A1S1R444"/>
<dbReference type="Proteomes" id="UP000179627">
    <property type="component" value="Unassembled WGS sequence"/>
</dbReference>
<dbReference type="EMBL" id="MBLM01000080">
    <property type="protein sequence ID" value="OHV40265.1"/>
    <property type="molecule type" value="Genomic_DNA"/>
</dbReference>
<dbReference type="SMART" id="SM00829">
    <property type="entry name" value="PKS_ER"/>
    <property type="match status" value="1"/>
</dbReference>
<gene>
    <name evidence="8" type="ORF">CC117_13935</name>
</gene>
<comment type="cofactor">
    <cofactor evidence="1 6">
        <name>Zn(2+)</name>
        <dbReference type="ChEBI" id="CHEBI:29105"/>
    </cofactor>
</comment>
<keyword evidence="3 6" id="KW-0479">Metal-binding</keyword>
<dbReference type="InterPro" id="IPR011032">
    <property type="entry name" value="GroES-like_sf"/>
</dbReference>
<organism evidence="8 9">
    <name type="scientific">Parafrankia colletiae</name>
    <dbReference type="NCBI Taxonomy" id="573497"/>
    <lineage>
        <taxon>Bacteria</taxon>
        <taxon>Bacillati</taxon>
        <taxon>Actinomycetota</taxon>
        <taxon>Actinomycetes</taxon>
        <taxon>Frankiales</taxon>
        <taxon>Frankiaceae</taxon>
        <taxon>Parafrankia</taxon>
    </lineage>
</organism>
<dbReference type="Pfam" id="PF08240">
    <property type="entry name" value="ADH_N"/>
    <property type="match status" value="1"/>
</dbReference>
<dbReference type="Gene3D" id="3.90.180.10">
    <property type="entry name" value="Medium-chain alcohol dehydrogenases, catalytic domain"/>
    <property type="match status" value="1"/>
</dbReference>
<sequence length="366" mass="37769">MKATAAVLRQADGPYVLEEIELDPPGPGEVLVRVVGAGMCHTDVVPRREGAPAPPPIITGHEGSGVVEAVGEGVERVSVGDHVVLSFDSCGQCPSCRRGAPPYCDLFLFRNFFGRRLDGTTGARDADGAEIASRWFGQSSFATHCVAAERGVVVVDRDLPLAKLGPLGCGILTGAGSVLVDLNVGAGDSIAVFGAGAVGLSAIMAARVVGAGPIIAVDLHPHRLALATELGATHALDGAGTDLVSRIQELTGGGARFTFDTTGNVAVIATAVAALRMGGHAGLVGIQTEPITFGPVDLLGRRISSILEGGADPQVMIPRLIELWREGRFPFDRLIETFPLEAINTAEEASLSGKVVKPVLLPSGRS</sequence>
<evidence type="ECO:0000256" key="2">
    <source>
        <dbReference type="ARBA" id="ARBA00008072"/>
    </source>
</evidence>
<evidence type="ECO:0000256" key="5">
    <source>
        <dbReference type="ARBA" id="ARBA00023002"/>
    </source>
</evidence>
<keyword evidence="4 6" id="KW-0862">Zinc</keyword>
<dbReference type="PANTHER" id="PTHR43350:SF21">
    <property type="entry name" value="S-NITROSOMYCOTHIOL REDUCTASE MSCR"/>
    <property type="match status" value="1"/>
</dbReference>
<reference evidence="9" key="1">
    <citation type="submission" date="2016-07" db="EMBL/GenBank/DDBJ databases">
        <title>Sequence Frankia sp. strain CcI1.17.</title>
        <authorList>
            <person name="Ghodhbane-Gtari F."/>
            <person name="Swanson E."/>
            <person name="Gueddou A."/>
            <person name="Morris K."/>
            <person name="Hezbri K."/>
            <person name="Ktari A."/>
            <person name="Nouioui I."/>
            <person name="Abebe-Akele F."/>
            <person name="Simpson S."/>
            <person name="Thomas K."/>
            <person name="Gtari M."/>
            <person name="Tisa L.S."/>
            <person name="Hurst S."/>
        </authorList>
    </citation>
    <scope>NUCLEOTIDE SEQUENCE [LARGE SCALE GENOMIC DNA]</scope>
    <source>
        <strain evidence="9">Cc1.17</strain>
    </source>
</reference>
<dbReference type="InterPro" id="IPR002328">
    <property type="entry name" value="ADH_Zn_CS"/>
</dbReference>
<evidence type="ECO:0000256" key="1">
    <source>
        <dbReference type="ARBA" id="ARBA00001947"/>
    </source>
</evidence>